<dbReference type="InterPro" id="IPR052922">
    <property type="entry name" value="Cytidylate_Kinase-2"/>
</dbReference>
<dbReference type="AlphaFoldDB" id="A0A2A5RPG6"/>
<dbReference type="RefSeq" id="WP_096816816.1">
    <property type="nucleotide sequence ID" value="NZ_JXJU01000001.1"/>
</dbReference>
<dbReference type="SUPFAM" id="SSF52540">
    <property type="entry name" value="P-loop containing nucleoside triphosphate hydrolases"/>
    <property type="match status" value="1"/>
</dbReference>
<gene>
    <name evidence="1" type="ORF">RT41_GL000080</name>
</gene>
<sequence>MKIMVIGSSGAGKSTFSKKLSERTGYPLLHLDKIWHETDYSDSALAYFKKVQKQFIAENENCIVDGNYSGTMETRLPSADLIIWLKISRLKALRRVISRSLKTRFAGKNRSDMATNFVEKFDKEYWEFMKFIWNFPKKNEPRIRKIIEEYHQSDKIIIVKSQKEKEKIMSQFS</sequence>
<name>A0A2A5RPG6_9LACT</name>
<evidence type="ECO:0000313" key="2">
    <source>
        <dbReference type="Proteomes" id="UP000218181"/>
    </source>
</evidence>
<protein>
    <recommendedName>
        <fullName evidence="3">DNA topology modulation protein FlaR</fullName>
    </recommendedName>
</protein>
<dbReference type="PANTHER" id="PTHR37816:SF3">
    <property type="entry name" value="MODULATES DNA TOPOLOGY"/>
    <property type="match status" value="1"/>
</dbReference>
<dbReference type="InterPro" id="IPR027417">
    <property type="entry name" value="P-loop_NTPase"/>
</dbReference>
<keyword evidence="2" id="KW-1185">Reference proteome</keyword>
<dbReference type="STRING" id="1291764.GCA_001311235_00502"/>
<accession>A0A2A5RPG6</accession>
<proteinExistence type="predicted"/>
<dbReference type="Gene3D" id="3.40.50.300">
    <property type="entry name" value="P-loop containing nucleotide triphosphate hydrolases"/>
    <property type="match status" value="1"/>
</dbReference>
<dbReference type="EMBL" id="JXJU01000001">
    <property type="protein sequence ID" value="PCS01316.1"/>
    <property type="molecule type" value="Genomic_DNA"/>
</dbReference>
<comment type="caution">
    <text evidence="1">The sequence shown here is derived from an EMBL/GenBank/DDBJ whole genome shotgun (WGS) entry which is preliminary data.</text>
</comment>
<dbReference type="OrthoDB" id="1201990at2"/>
<evidence type="ECO:0000313" key="1">
    <source>
        <dbReference type="EMBL" id="PCS01316.1"/>
    </source>
</evidence>
<dbReference type="PANTHER" id="PTHR37816">
    <property type="entry name" value="YALI0E33011P"/>
    <property type="match status" value="1"/>
</dbReference>
<dbReference type="Proteomes" id="UP000218181">
    <property type="component" value="Unassembled WGS sequence"/>
</dbReference>
<reference evidence="1 2" key="1">
    <citation type="submission" date="2014-12" db="EMBL/GenBank/DDBJ databases">
        <title>Draft genome sequences of 10 type strains of Lactococcus.</title>
        <authorList>
            <person name="Sun Z."/>
            <person name="Zhong Z."/>
            <person name="Liu W."/>
            <person name="Zhang W."/>
            <person name="Zhang H."/>
        </authorList>
    </citation>
    <scope>NUCLEOTIDE SEQUENCE [LARGE SCALE GENOMIC DNA]</scope>
    <source>
        <strain evidence="1 2">JCM 16395</strain>
    </source>
</reference>
<evidence type="ECO:0008006" key="3">
    <source>
        <dbReference type="Google" id="ProtNLM"/>
    </source>
</evidence>
<organism evidence="1 2">
    <name type="scientific">Lactococcus fujiensis JCM 16395</name>
    <dbReference type="NCBI Taxonomy" id="1291764"/>
    <lineage>
        <taxon>Bacteria</taxon>
        <taxon>Bacillati</taxon>
        <taxon>Bacillota</taxon>
        <taxon>Bacilli</taxon>
        <taxon>Lactobacillales</taxon>
        <taxon>Streptococcaceae</taxon>
        <taxon>Lactococcus</taxon>
    </lineage>
</organism>